<dbReference type="WBParaSite" id="GPUH_0000429801-mRNA-1">
    <property type="protein sequence ID" value="GPUH_0000429801-mRNA-1"/>
    <property type="gene ID" value="GPUH_0000429801"/>
</dbReference>
<evidence type="ECO:0000256" key="1">
    <source>
        <dbReference type="SAM" id="MobiDB-lite"/>
    </source>
</evidence>
<dbReference type="PANTHER" id="PTHR31434:SF2">
    <property type="entry name" value="S PHASE CYCLIN A-ASSOCIATED PROTEIN IN THE ENDOPLASMIC RETICULUM"/>
    <property type="match status" value="1"/>
</dbReference>
<dbReference type="PANTHER" id="PTHR31434">
    <property type="entry name" value="S PHASE CYCLIN A-ASSOCIATED PROTEIN IN THE ENDOPLASMIC RETICULUM"/>
    <property type="match status" value="1"/>
</dbReference>
<evidence type="ECO:0000313" key="2">
    <source>
        <dbReference type="EMBL" id="VDK43990.1"/>
    </source>
</evidence>
<reference evidence="2 3" key="2">
    <citation type="submission" date="2018-11" db="EMBL/GenBank/DDBJ databases">
        <authorList>
            <consortium name="Pathogen Informatics"/>
        </authorList>
    </citation>
    <scope>NUCLEOTIDE SEQUENCE [LARGE SCALE GENOMIC DNA]</scope>
</reference>
<protein>
    <submittedName>
        <fullName evidence="4">TPH domain-containing protein</fullName>
    </submittedName>
</protein>
<sequence length="155" mass="18259">MAKAEENRQKSINEIVKKAREDDVKVMEVQFINTVEAANMRHSVMTRCQEWEQRAQTIASERAKKSEEKAAKEAAAEERRKTAETQRIEKIREKFEKKELLDAQRSEQERERTEAARERQKQLIERVAEKKATEAVESEKLLKKIQKKSILVRVH</sequence>
<evidence type="ECO:0000313" key="4">
    <source>
        <dbReference type="WBParaSite" id="GPUH_0000429801-mRNA-1"/>
    </source>
</evidence>
<name>A0A183D6F0_9BILA</name>
<proteinExistence type="predicted"/>
<feature type="region of interest" description="Disordered" evidence="1">
    <location>
        <begin position="99"/>
        <end position="119"/>
    </location>
</feature>
<feature type="region of interest" description="Disordered" evidence="1">
    <location>
        <begin position="57"/>
        <end position="85"/>
    </location>
</feature>
<reference evidence="4" key="1">
    <citation type="submission" date="2016-06" db="UniProtKB">
        <authorList>
            <consortium name="WormBaseParasite"/>
        </authorList>
    </citation>
    <scope>IDENTIFICATION</scope>
</reference>
<organism evidence="4">
    <name type="scientific">Gongylonema pulchrum</name>
    <dbReference type="NCBI Taxonomy" id="637853"/>
    <lineage>
        <taxon>Eukaryota</taxon>
        <taxon>Metazoa</taxon>
        <taxon>Ecdysozoa</taxon>
        <taxon>Nematoda</taxon>
        <taxon>Chromadorea</taxon>
        <taxon>Rhabditida</taxon>
        <taxon>Spirurina</taxon>
        <taxon>Spiruromorpha</taxon>
        <taxon>Spiruroidea</taxon>
        <taxon>Gongylonematidae</taxon>
        <taxon>Gongylonema</taxon>
    </lineage>
</organism>
<dbReference type="AlphaFoldDB" id="A0A183D6F0"/>
<dbReference type="Proteomes" id="UP000271098">
    <property type="component" value="Unassembled WGS sequence"/>
</dbReference>
<dbReference type="OrthoDB" id="5877745at2759"/>
<gene>
    <name evidence="2" type="ORF">GPUH_LOCUS4289</name>
</gene>
<evidence type="ECO:0000313" key="3">
    <source>
        <dbReference type="Proteomes" id="UP000271098"/>
    </source>
</evidence>
<keyword evidence="3" id="KW-1185">Reference proteome</keyword>
<dbReference type="EMBL" id="UYRT01007964">
    <property type="protein sequence ID" value="VDK43990.1"/>
    <property type="molecule type" value="Genomic_DNA"/>
</dbReference>
<accession>A0A183D6F0</accession>
<feature type="compositionally biased region" description="Basic and acidic residues" evidence="1">
    <location>
        <begin position="61"/>
        <end position="85"/>
    </location>
</feature>